<dbReference type="Pfam" id="PF01687">
    <property type="entry name" value="Flavokinase"/>
    <property type="match status" value="1"/>
</dbReference>
<evidence type="ECO:0000256" key="9">
    <source>
        <dbReference type="ARBA" id="ARBA00022777"/>
    </source>
</evidence>
<evidence type="ECO:0000256" key="1">
    <source>
        <dbReference type="ARBA" id="ARBA00002121"/>
    </source>
</evidence>
<dbReference type="Pfam" id="PF06574">
    <property type="entry name" value="FAD_syn"/>
    <property type="match status" value="1"/>
</dbReference>
<dbReference type="InterPro" id="IPR015865">
    <property type="entry name" value="Riboflavin_kinase_bac/euk"/>
</dbReference>
<name>A0A2S3W467_9PROT</name>
<dbReference type="EMBL" id="POTC01000005">
    <property type="protein sequence ID" value="POF63650.1"/>
    <property type="molecule type" value="Genomic_DNA"/>
</dbReference>
<dbReference type="PIRSF" id="PIRSF004491">
    <property type="entry name" value="FAD_Synth"/>
    <property type="match status" value="1"/>
</dbReference>
<evidence type="ECO:0000256" key="15">
    <source>
        <dbReference type="PIRNR" id="PIRNR004491"/>
    </source>
</evidence>
<evidence type="ECO:0000256" key="11">
    <source>
        <dbReference type="ARBA" id="ARBA00022840"/>
    </source>
</evidence>
<evidence type="ECO:0000256" key="4">
    <source>
        <dbReference type="ARBA" id="ARBA00022630"/>
    </source>
</evidence>
<keyword evidence="7 15" id="KW-0548">Nucleotidyltransferase</keyword>
<dbReference type="GO" id="GO:0003919">
    <property type="term" value="F:FMN adenylyltransferase activity"/>
    <property type="evidence" value="ECO:0007669"/>
    <property type="project" value="UniProtKB-UniRule"/>
</dbReference>
<keyword evidence="4 15" id="KW-0285">Flavoprotein</keyword>
<accession>A0A2S3W467</accession>
<keyword evidence="18" id="KW-1185">Reference proteome</keyword>
<dbReference type="NCBIfam" id="TIGR00083">
    <property type="entry name" value="ribF"/>
    <property type="match status" value="1"/>
</dbReference>
<dbReference type="GO" id="GO:0009231">
    <property type="term" value="P:riboflavin biosynthetic process"/>
    <property type="evidence" value="ECO:0007669"/>
    <property type="project" value="InterPro"/>
</dbReference>
<evidence type="ECO:0000313" key="17">
    <source>
        <dbReference type="EMBL" id="POF63650.1"/>
    </source>
</evidence>
<proteinExistence type="inferred from homology"/>
<dbReference type="EC" id="2.7.1.26" evidence="15"/>
<keyword evidence="12" id="KW-0511">Multifunctional enzyme</keyword>
<dbReference type="RefSeq" id="WP_110094301.1">
    <property type="nucleotide sequence ID" value="NZ_NKUE01000004.1"/>
</dbReference>
<keyword evidence="8 15" id="KW-0547">Nucleotide-binding</keyword>
<keyword evidence="5 15" id="KW-0288">FMN</keyword>
<comment type="function">
    <text evidence="1">Catalyzes the phosphorylation of riboflavin to FMN followed by the adenylation of FMN to FAD.</text>
</comment>
<keyword evidence="10 15" id="KW-0274">FAD</keyword>
<dbReference type="AlphaFoldDB" id="A0A2S3W467"/>
<sequence>MKAHLYTDWRDIPDAARGTVAALGNFDGVHLGHAHLLRTLQAARPEGELAVVTFEPHPRELFRPQDPPFRLTLPDERFSALVALGVRRVFQIPFTPEFSAMSAEEFVTGVLHAGLGVQHVACGADFAFGHRRRGDVAFLAQEAHDLGIGLTVVPALCDTAGPYSSTRIRRLLQEGYPERAAEELGRAWSIRGVVEHGDKRGRLLGFPTANIALGRHLEPARGVYAVSVRMGDGRVCPGVANIGRRPTINDGQVSRLEVHLLDFDGDLYGQTLSVALHTLLREERRFDGLDALRAQIARDTQAARDYLLATGGA</sequence>
<dbReference type="SMART" id="SM00904">
    <property type="entry name" value="Flavokinase"/>
    <property type="match status" value="1"/>
</dbReference>
<dbReference type="SUPFAM" id="SSF52374">
    <property type="entry name" value="Nucleotidylyl transferase"/>
    <property type="match status" value="1"/>
</dbReference>
<dbReference type="SUPFAM" id="SSF82114">
    <property type="entry name" value="Riboflavin kinase-like"/>
    <property type="match status" value="1"/>
</dbReference>
<dbReference type="InterPro" id="IPR015864">
    <property type="entry name" value="FAD_synthase"/>
</dbReference>
<evidence type="ECO:0000256" key="5">
    <source>
        <dbReference type="ARBA" id="ARBA00022643"/>
    </source>
</evidence>
<comment type="pathway">
    <text evidence="2 15">Cofactor biosynthesis; FAD biosynthesis; FAD from FMN: step 1/1.</text>
</comment>
<evidence type="ECO:0000256" key="7">
    <source>
        <dbReference type="ARBA" id="ARBA00022695"/>
    </source>
</evidence>
<dbReference type="UniPathway" id="UPA00277">
    <property type="reaction ID" value="UER00407"/>
</dbReference>
<evidence type="ECO:0000256" key="10">
    <source>
        <dbReference type="ARBA" id="ARBA00022827"/>
    </source>
</evidence>
<keyword evidence="11 15" id="KW-0067">ATP-binding</keyword>
<evidence type="ECO:0000256" key="13">
    <source>
        <dbReference type="ARBA" id="ARBA00047880"/>
    </source>
</evidence>
<dbReference type="InterPro" id="IPR023468">
    <property type="entry name" value="Riboflavin_kinase"/>
</dbReference>
<evidence type="ECO:0000259" key="16">
    <source>
        <dbReference type="SMART" id="SM00904"/>
    </source>
</evidence>
<comment type="similarity">
    <text evidence="15">Belongs to the ribF family.</text>
</comment>
<dbReference type="FunFam" id="3.40.50.620:FF:000021">
    <property type="entry name" value="Riboflavin biosynthesis protein"/>
    <property type="match status" value="1"/>
</dbReference>
<dbReference type="InterPro" id="IPR023465">
    <property type="entry name" value="Riboflavin_kinase_dom_sf"/>
</dbReference>
<gene>
    <name evidence="17" type="primary">ribF</name>
    <name evidence="17" type="ORF">KMAL_06160</name>
</gene>
<evidence type="ECO:0000256" key="12">
    <source>
        <dbReference type="ARBA" id="ARBA00023268"/>
    </source>
</evidence>
<dbReference type="InterPro" id="IPR014729">
    <property type="entry name" value="Rossmann-like_a/b/a_fold"/>
</dbReference>
<comment type="pathway">
    <text evidence="3 15">Cofactor biosynthesis; FMN biosynthesis; FMN from riboflavin (ATP route): step 1/1.</text>
</comment>
<evidence type="ECO:0000256" key="3">
    <source>
        <dbReference type="ARBA" id="ARBA00005201"/>
    </source>
</evidence>
<reference evidence="17 18" key="1">
    <citation type="submission" date="2018-01" db="EMBL/GenBank/DDBJ databases">
        <title>Draft Genome Sequence of Komagataeibacter maltaceti LMG 1529, a Vinegar Producing Acetic Acid Bacterium Isolated from Malt Vinegar Brewery Acetifiers.</title>
        <authorList>
            <person name="Zhang Q."/>
            <person name="Hollensteiner J."/>
            <person name="Poehlein A."/>
            <person name="Daniel R."/>
        </authorList>
    </citation>
    <scope>NUCLEOTIDE SEQUENCE [LARGE SCALE GENOMIC DNA]</scope>
    <source>
        <strain evidence="17 18">LMG 1529</strain>
    </source>
</reference>
<dbReference type="UniPathway" id="UPA00276">
    <property type="reaction ID" value="UER00406"/>
</dbReference>
<dbReference type="GO" id="GO:0005524">
    <property type="term" value="F:ATP binding"/>
    <property type="evidence" value="ECO:0007669"/>
    <property type="project" value="UniProtKB-UniRule"/>
</dbReference>
<dbReference type="GO" id="GO:0006747">
    <property type="term" value="P:FAD biosynthetic process"/>
    <property type="evidence" value="ECO:0007669"/>
    <property type="project" value="UniProtKB-UniRule"/>
</dbReference>
<organism evidence="17 18">
    <name type="scientific">Novacetimonas maltaceti</name>
    <dbReference type="NCBI Taxonomy" id="1203393"/>
    <lineage>
        <taxon>Bacteria</taxon>
        <taxon>Pseudomonadati</taxon>
        <taxon>Pseudomonadota</taxon>
        <taxon>Alphaproteobacteria</taxon>
        <taxon>Acetobacterales</taxon>
        <taxon>Acetobacteraceae</taxon>
        <taxon>Novacetimonas</taxon>
    </lineage>
</organism>
<comment type="caution">
    <text evidence="17">The sequence shown here is derived from an EMBL/GenBank/DDBJ whole genome shotgun (WGS) entry which is preliminary data.</text>
</comment>
<protein>
    <recommendedName>
        <fullName evidence="15">Riboflavin biosynthesis protein</fullName>
    </recommendedName>
    <domain>
        <recommendedName>
            <fullName evidence="15">Riboflavin kinase</fullName>
            <ecNumber evidence="15">2.7.1.26</ecNumber>
        </recommendedName>
        <alternativeName>
            <fullName evidence="15">Flavokinase</fullName>
        </alternativeName>
    </domain>
    <domain>
        <recommendedName>
            <fullName evidence="15">FMN adenylyltransferase</fullName>
            <ecNumber evidence="15">2.7.7.2</ecNumber>
        </recommendedName>
        <alternativeName>
            <fullName evidence="15">FAD pyrophosphorylase</fullName>
        </alternativeName>
        <alternativeName>
            <fullName evidence="15">FAD synthase</fullName>
        </alternativeName>
    </domain>
</protein>
<keyword evidence="6 15" id="KW-0808">Transferase</keyword>
<dbReference type="Gene3D" id="2.40.30.30">
    <property type="entry name" value="Riboflavin kinase-like"/>
    <property type="match status" value="1"/>
</dbReference>
<dbReference type="NCBIfam" id="NF004160">
    <property type="entry name" value="PRK05627.1-3"/>
    <property type="match status" value="1"/>
</dbReference>
<dbReference type="Proteomes" id="UP000237344">
    <property type="component" value="Unassembled WGS sequence"/>
</dbReference>
<dbReference type="GO" id="GO:0009398">
    <property type="term" value="P:FMN biosynthetic process"/>
    <property type="evidence" value="ECO:0007669"/>
    <property type="project" value="UniProtKB-UniRule"/>
</dbReference>
<dbReference type="Gene3D" id="3.40.50.620">
    <property type="entry name" value="HUPs"/>
    <property type="match status" value="1"/>
</dbReference>
<evidence type="ECO:0000256" key="2">
    <source>
        <dbReference type="ARBA" id="ARBA00004726"/>
    </source>
</evidence>
<dbReference type="PANTHER" id="PTHR22749:SF6">
    <property type="entry name" value="RIBOFLAVIN KINASE"/>
    <property type="match status" value="1"/>
</dbReference>
<keyword evidence="9 15" id="KW-0418">Kinase</keyword>
<dbReference type="GO" id="GO:0008531">
    <property type="term" value="F:riboflavin kinase activity"/>
    <property type="evidence" value="ECO:0007669"/>
    <property type="project" value="UniProtKB-UniRule"/>
</dbReference>
<evidence type="ECO:0000256" key="6">
    <source>
        <dbReference type="ARBA" id="ARBA00022679"/>
    </source>
</evidence>
<feature type="domain" description="Riboflavin kinase" evidence="16">
    <location>
        <begin position="183"/>
        <end position="308"/>
    </location>
</feature>
<dbReference type="PANTHER" id="PTHR22749">
    <property type="entry name" value="RIBOFLAVIN KINASE/FMN ADENYLYLTRANSFERASE"/>
    <property type="match status" value="1"/>
</dbReference>
<comment type="catalytic activity">
    <reaction evidence="13 15">
        <text>riboflavin + ATP = FMN + ADP + H(+)</text>
        <dbReference type="Rhea" id="RHEA:14357"/>
        <dbReference type="ChEBI" id="CHEBI:15378"/>
        <dbReference type="ChEBI" id="CHEBI:30616"/>
        <dbReference type="ChEBI" id="CHEBI:57986"/>
        <dbReference type="ChEBI" id="CHEBI:58210"/>
        <dbReference type="ChEBI" id="CHEBI:456216"/>
        <dbReference type="EC" id="2.7.1.26"/>
    </reaction>
</comment>
<evidence type="ECO:0000313" key="18">
    <source>
        <dbReference type="Proteomes" id="UP000237344"/>
    </source>
</evidence>
<evidence type="ECO:0000256" key="8">
    <source>
        <dbReference type="ARBA" id="ARBA00022741"/>
    </source>
</evidence>
<dbReference type="EC" id="2.7.7.2" evidence="15"/>
<dbReference type="CDD" id="cd02064">
    <property type="entry name" value="FAD_synthetase_N"/>
    <property type="match status" value="1"/>
</dbReference>
<comment type="catalytic activity">
    <reaction evidence="14 15">
        <text>FMN + ATP + H(+) = FAD + diphosphate</text>
        <dbReference type="Rhea" id="RHEA:17237"/>
        <dbReference type="ChEBI" id="CHEBI:15378"/>
        <dbReference type="ChEBI" id="CHEBI:30616"/>
        <dbReference type="ChEBI" id="CHEBI:33019"/>
        <dbReference type="ChEBI" id="CHEBI:57692"/>
        <dbReference type="ChEBI" id="CHEBI:58210"/>
        <dbReference type="EC" id="2.7.7.2"/>
    </reaction>
</comment>
<evidence type="ECO:0000256" key="14">
    <source>
        <dbReference type="ARBA" id="ARBA00049494"/>
    </source>
</evidence>
<dbReference type="OrthoDB" id="9803667at2"/>
<dbReference type="InterPro" id="IPR002606">
    <property type="entry name" value="Riboflavin_kinase_bac"/>
</dbReference>